<feature type="domain" description="Glycosyl transferase family 1" evidence="1">
    <location>
        <begin position="212"/>
        <end position="360"/>
    </location>
</feature>
<dbReference type="PANTHER" id="PTHR45947:SF13">
    <property type="entry name" value="TRANSFERASE"/>
    <property type="match status" value="1"/>
</dbReference>
<organism evidence="3">
    <name type="scientific">Desulfofervidus auxilii</name>
    <dbReference type="NCBI Taxonomy" id="1621989"/>
    <lineage>
        <taxon>Bacteria</taxon>
        <taxon>Pseudomonadati</taxon>
        <taxon>Thermodesulfobacteriota</taxon>
        <taxon>Candidatus Desulfofervidia</taxon>
        <taxon>Candidatus Desulfofervidales</taxon>
        <taxon>Candidatus Desulfofervidaceae</taxon>
        <taxon>Candidatus Desulfofervidus</taxon>
    </lineage>
</organism>
<dbReference type="InterPro" id="IPR050194">
    <property type="entry name" value="Glycosyltransferase_grp1"/>
</dbReference>
<dbReference type="GO" id="GO:0016757">
    <property type="term" value="F:glycosyltransferase activity"/>
    <property type="evidence" value="ECO:0007669"/>
    <property type="project" value="InterPro"/>
</dbReference>
<accession>A0A7C1VN43</accession>
<gene>
    <name evidence="3" type="ORF">ENI35_02025</name>
</gene>
<evidence type="ECO:0000259" key="2">
    <source>
        <dbReference type="Pfam" id="PF13439"/>
    </source>
</evidence>
<feature type="domain" description="Glycosyltransferase subfamily 4-like N-terminal" evidence="2">
    <location>
        <begin position="58"/>
        <end position="203"/>
    </location>
</feature>
<comment type="caution">
    <text evidence="3">The sequence shown here is derived from an EMBL/GenBank/DDBJ whole genome shotgun (WGS) entry which is preliminary data.</text>
</comment>
<dbReference type="Pfam" id="PF13439">
    <property type="entry name" value="Glyco_transf_4"/>
    <property type="match status" value="1"/>
</dbReference>
<protein>
    <submittedName>
        <fullName evidence="3">Glycosyltransferase family 1 protein</fullName>
    </submittedName>
</protein>
<reference evidence="3" key="1">
    <citation type="journal article" date="2020" name="mSystems">
        <title>Genome- and Community-Level Interaction Insights into Carbon Utilization and Element Cycling Functions of Hydrothermarchaeota in Hydrothermal Sediment.</title>
        <authorList>
            <person name="Zhou Z."/>
            <person name="Liu Y."/>
            <person name="Xu W."/>
            <person name="Pan J."/>
            <person name="Luo Z.H."/>
            <person name="Li M."/>
        </authorList>
    </citation>
    <scope>NUCLEOTIDE SEQUENCE [LARGE SCALE GENOMIC DNA]</scope>
    <source>
        <strain evidence="3">HyVt-389</strain>
    </source>
</reference>
<evidence type="ECO:0000313" key="3">
    <source>
        <dbReference type="EMBL" id="HEC67582.1"/>
    </source>
</evidence>
<dbReference type="Pfam" id="PF00534">
    <property type="entry name" value="Glycos_transf_1"/>
    <property type="match status" value="1"/>
</dbReference>
<dbReference type="AlphaFoldDB" id="A0A7C1VN43"/>
<dbReference type="PANTHER" id="PTHR45947">
    <property type="entry name" value="SULFOQUINOVOSYL TRANSFERASE SQD2"/>
    <property type="match status" value="1"/>
</dbReference>
<proteinExistence type="predicted"/>
<dbReference type="Gene3D" id="3.40.50.2000">
    <property type="entry name" value="Glycogen Phosphorylase B"/>
    <property type="match status" value="2"/>
</dbReference>
<dbReference type="InterPro" id="IPR001296">
    <property type="entry name" value="Glyco_trans_1"/>
</dbReference>
<sequence>MFKILLVHNYLRPPSGENVVYESEKRLLLEKGHKIITYERNNKEITSYSFINKSTLPLKVVWARDSYKKIANLIKKHKPSLVHFHNTFPLISPTAYRVCYKYHIPIVQTLHNYRMICPGALLFRNGKICEDCITGSLWNAVKHKCYHDSCLQTSIVASMIYIHRLLKTWDMITVYIALNEFCKSIFIKAGLKKDRIFIKPNFIPNNYIPSFTHNNFAIFIGRLSREKGLYTLLNAWRSIKNLSLKIIGEGPMKEELKKWRLTNVEIMGYLPKTQTLKLLKQAYFLVLPAECYETFSLVVHEAFACGKPVIASRLGILSKVIKDKVTGLLFEPGNVNDLVEKIKWMINHKAEAIEMGKRARVEFEDKYIADKNYELLMDIYQKAIEINKKEHGF</sequence>
<dbReference type="SUPFAM" id="SSF53756">
    <property type="entry name" value="UDP-Glycosyltransferase/glycogen phosphorylase"/>
    <property type="match status" value="1"/>
</dbReference>
<dbReference type="EMBL" id="DRIH01000063">
    <property type="protein sequence ID" value="HEC67582.1"/>
    <property type="molecule type" value="Genomic_DNA"/>
</dbReference>
<dbReference type="Proteomes" id="UP000885738">
    <property type="component" value="Unassembled WGS sequence"/>
</dbReference>
<evidence type="ECO:0000259" key="1">
    <source>
        <dbReference type="Pfam" id="PF00534"/>
    </source>
</evidence>
<name>A0A7C1VN43_DESA2</name>
<dbReference type="CDD" id="cd03801">
    <property type="entry name" value="GT4_PimA-like"/>
    <property type="match status" value="1"/>
</dbReference>
<dbReference type="InterPro" id="IPR028098">
    <property type="entry name" value="Glyco_trans_4-like_N"/>
</dbReference>